<evidence type="ECO:0000256" key="3">
    <source>
        <dbReference type="ARBA" id="ARBA00006204"/>
    </source>
</evidence>
<evidence type="ECO:0000256" key="1">
    <source>
        <dbReference type="ARBA" id="ARBA00001946"/>
    </source>
</evidence>
<evidence type="ECO:0000256" key="13">
    <source>
        <dbReference type="ARBA" id="ARBA00023002"/>
    </source>
</evidence>
<dbReference type="FunFam" id="3.30.70.150:FF:000001">
    <property type="entry name" value="Ribulose bisphosphate carboxylase large chain"/>
    <property type="match status" value="1"/>
</dbReference>
<feature type="domain" description="Ribulose bisphosphate carboxylase large subunit ferrodoxin-like N-terminal" evidence="22">
    <location>
        <begin position="24"/>
        <end position="144"/>
    </location>
</feature>
<evidence type="ECO:0000259" key="21">
    <source>
        <dbReference type="Pfam" id="PF00016"/>
    </source>
</evidence>
<comment type="cofactor">
    <cofactor evidence="1">
        <name>Mg(2+)</name>
        <dbReference type="ChEBI" id="CHEBI:18420"/>
    </cofactor>
</comment>
<evidence type="ECO:0000256" key="6">
    <source>
        <dbReference type="ARBA" id="ARBA00022481"/>
    </source>
</evidence>
<keyword evidence="7" id="KW-0150">Chloroplast</keyword>
<keyword evidence="14" id="KW-0503">Monooxygenase</keyword>
<protein>
    <recommendedName>
        <fullName evidence="5">Ribulose bisphosphate carboxylase large chain</fullName>
        <ecNumber evidence="4">4.1.1.39</ecNumber>
    </recommendedName>
</protein>
<dbReference type="PANTHER" id="PTHR42704">
    <property type="entry name" value="RIBULOSE BISPHOSPHATE CARBOXYLASE"/>
    <property type="match status" value="1"/>
</dbReference>
<comment type="caution">
    <text evidence="23">The sequence shown here is derived from an EMBL/GenBank/DDBJ whole genome shotgun (WGS) entry which is preliminary data.</text>
</comment>
<dbReference type="InterPro" id="IPR036422">
    <property type="entry name" value="RuBisCO_lsu_N_sf"/>
</dbReference>
<keyword evidence="8" id="KW-0602">Photosynthesis</keyword>
<dbReference type="EC" id="4.1.1.39" evidence="4"/>
<dbReference type="AlphaFoldDB" id="A0AAV6HI81"/>
<keyword evidence="12" id="KW-0460">Magnesium</keyword>
<keyword evidence="17" id="KW-0120">Carbon dioxide fixation</keyword>
<evidence type="ECO:0000256" key="4">
    <source>
        <dbReference type="ARBA" id="ARBA00012287"/>
    </source>
</evidence>
<dbReference type="GO" id="GO:0019253">
    <property type="term" value="P:reductive pentose-phosphate cycle"/>
    <property type="evidence" value="ECO:0007669"/>
    <property type="project" value="UniProtKB-KW"/>
</dbReference>
<evidence type="ECO:0000256" key="8">
    <source>
        <dbReference type="ARBA" id="ARBA00022531"/>
    </source>
</evidence>
<dbReference type="InterPro" id="IPR033966">
    <property type="entry name" value="RuBisCO"/>
</dbReference>
<evidence type="ECO:0000256" key="10">
    <source>
        <dbReference type="ARBA" id="ARBA00022640"/>
    </source>
</evidence>
<dbReference type="EMBL" id="JACTNZ010000038">
    <property type="protein sequence ID" value="KAG5512806.1"/>
    <property type="molecule type" value="Genomic_DNA"/>
</dbReference>
<keyword evidence="13" id="KW-0560">Oxidoreductase</keyword>
<sequence>MSPQTETKASVGFKAGVKEYKLNYYTPQYETKDTDILAAFRVTPQPGVPPEEAGAAVAAESSTGTWTTVWTDGLTSLDRYKGRCYHIEPVAGDENQFIAYVAYPLDLFEEGSVTNMFTSIVGNVFGFKALRALRLEDLRIPAAYAKTFQGPPHGIQVERDKLNKYGRPLLGCTIKPKLGLSAKNYGRAVYECLRGGLDFTKADENAETGEIKGHYLNATAGGFTANTTLAEYCRDNGLLLHIHRAMHAVIDRQKNHGIHFRVLAKALRMSGGDHIHSGTVVGKLEGEREITLGFVDLLRDDYIEKDRGRGIYFSQDWVSLPGVLPVASGGIHVWHMPALTEIFGDDSVLQFGGGTLGHPWGNAPGAVANRVALEACVQARNEGRDLAREGNEIIREAGQWSNELSAACAVWKEIKFEFPAMDTL</sequence>
<keyword evidence="24" id="KW-1185">Reference proteome</keyword>
<keyword evidence="16" id="KW-0456">Lyase</keyword>
<name>A0AAV6HI81_9ERIC</name>
<dbReference type="InterPro" id="IPR036376">
    <property type="entry name" value="RuBisCO_lsu_C_sf"/>
</dbReference>
<dbReference type="InterPro" id="IPR017443">
    <property type="entry name" value="RuBisCO_lsu_fd_N"/>
</dbReference>
<dbReference type="InterPro" id="IPR020878">
    <property type="entry name" value="RuBisCo_large_chain_AS"/>
</dbReference>
<comment type="function">
    <text evidence="18">RuBisCO catalyzes two reactions: the carboxylation of D-ribulose 1,5-bisphosphate, the primary event in carbon dioxide fixation, as well as the oxidative fragmentation of the pentose substrate in the photorespiration process. Both reactions occur simultaneously and in competition at the same active site.</text>
</comment>
<comment type="subcellular location">
    <subcellularLocation>
        <location evidence="2">Plastid</location>
        <location evidence="2">Chloroplast</location>
    </subcellularLocation>
</comment>
<dbReference type="PANTHER" id="PTHR42704:SF15">
    <property type="entry name" value="RIBULOSE BISPHOSPHATE CARBOXYLASE LARGE CHAIN"/>
    <property type="match status" value="1"/>
</dbReference>
<dbReference type="GO" id="GO:0009507">
    <property type="term" value="C:chloroplast"/>
    <property type="evidence" value="ECO:0007669"/>
    <property type="project" value="UniProtKB-SubCell"/>
</dbReference>
<evidence type="ECO:0000256" key="15">
    <source>
        <dbReference type="ARBA" id="ARBA00023238"/>
    </source>
</evidence>
<dbReference type="Proteomes" id="UP000823749">
    <property type="component" value="Unassembled WGS sequence"/>
</dbReference>
<evidence type="ECO:0000256" key="17">
    <source>
        <dbReference type="ARBA" id="ARBA00023300"/>
    </source>
</evidence>
<dbReference type="GO" id="GO:0009853">
    <property type="term" value="P:photorespiration"/>
    <property type="evidence" value="ECO:0007669"/>
    <property type="project" value="UniProtKB-KW"/>
</dbReference>
<evidence type="ECO:0000256" key="16">
    <source>
        <dbReference type="ARBA" id="ARBA00023239"/>
    </source>
</evidence>
<dbReference type="GO" id="GO:0000287">
    <property type="term" value="F:magnesium ion binding"/>
    <property type="evidence" value="ECO:0007669"/>
    <property type="project" value="InterPro"/>
</dbReference>
<proteinExistence type="inferred from homology"/>
<keyword evidence="10" id="KW-0934">Plastid</keyword>
<evidence type="ECO:0000256" key="12">
    <source>
        <dbReference type="ARBA" id="ARBA00022842"/>
    </source>
</evidence>
<dbReference type="Gene3D" id="3.20.20.110">
    <property type="entry name" value="Ribulose bisphosphate carboxylase, large subunit, C-terminal domain"/>
    <property type="match status" value="2"/>
</dbReference>
<evidence type="ECO:0000256" key="20">
    <source>
        <dbReference type="ARBA" id="ARBA00049469"/>
    </source>
</evidence>
<evidence type="ECO:0000259" key="22">
    <source>
        <dbReference type="Pfam" id="PF02788"/>
    </source>
</evidence>
<comment type="catalytic activity">
    <reaction evidence="19">
        <text>D-ribulose 1,5-bisphosphate + O2 = 2-phosphoglycolate + (2R)-3-phosphoglycerate + 2 H(+)</text>
        <dbReference type="Rhea" id="RHEA:36631"/>
        <dbReference type="ChEBI" id="CHEBI:15378"/>
        <dbReference type="ChEBI" id="CHEBI:15379"/>
        <dbReference type="ChEBI" id="CHEBI:57870"/>
        <dbReference type="ChEBI" id="CHEBI:58033"/>
        <dbReference type="ChEBI" id="CHEBI:58272"/>
    </reaction>
</comment>
<evidence type="ECO:0000256" key="2">
    <source>
        <dbReference type="ARBA" id="ARBA00004229"/>
    </source>
</evidence>
<organism evidence="23 24">
    <name type="scientific">Rhododendron griersonianum</name>
    <dbReference type="NCBI Taxonomy" id="479676"/>
    <lineage>
        <taxon>Eukaryota</taxon>
        <taxon>Viridiplantae</taxon>
        <taxon>Streptophyta</taxon>
        <taxon>Embryophyta</taxon>
        <taxon>Tracheophyta</taxon>
        <taxon>Spermatophyta</taxon>
        <taxon>Magnoliopsida</taxon>
        <taxon>eudicotyledons</taxon>
        <taxon>Gunneridae</taxon>
        <taxon>Pentapetalae</taxon>
        <taxon>asterids</taxon>
        <taxon>Ericales</taxon>
        <taxon>Ericaceae</taxon>
        <taxon>Ericoideae</taxon>
        <taxon>Rhodoreae</taxon>
        <taxon>Rhododendron</taxon>
    </lineage>
</organism>
<dbReference type="Pfam" id="PF00016">
    <property type="entry name" value="RuBisCO_large"/>
    <property type="match status" value="2"/>
</dbReference>
<evidence type="ECO:0000256" key="18">
    <source>
        <dbReference type="ARBA" id="ARBA00025664"/>
    </source>
</evidence>
<dbReference type="Pfam" id="PF02788">
    <property type="entry name" value="RuBisCO_large_N"/>
    <property type="match status" value="1"/>
</dbReference>
<evidence type="ECO:0000256" key="19">
    <source>
        <dbReference type="ARBA" id="ARBA00048059"/>
    </source>
</evidence>
<comment type="similarity">
    <text evidence="3">Belongs to the RuBisCO large chain family. Type I subfamily.</text>
</comment>
<dbReference type="Gene3D" id="3.30.70.150">
    <property type="entry name" value="RuBisCO large subunit, N-terminal domain"/>
    <property type="match status" value="1"/>
</dbReference>
<dbReference type="GO" id="GO:0016984">
    <property type="term" value="F:ribulose-bisphosphate carboxylase activity"/>
    <property type="evidence" value="ECO:0007669"/>
    <property type="project" value="UniProtKB-EC"/>
</dbReference>
<evidence type="ECO:0000313" key="24">
    <source>
        <dbReference type="Proteomes" id="UP000823749"/>
    </source>
</evidence>
<keyword evidence="15" id="KW-0601">Photorespiration</keyword>
<evidence type="ECO:0000313" key="23">
    <source>
        <dbReference type="EMBL" id="KAG5512806.1"/>
    </source>
</evidence>
<dbReference type="GO" id="GO:0004497">
    <property type="term" value="F:monooxygenase activity"/>
    <property type="evidence" value="ECO:0007669"/>
    <property type="project" value="UniProtKB-KW"/>
</dbReference>
<gene>
    <name evidence="23" type="ORF">RHGRI_038767</name>
</gene>
<comment type="catalytic activity">
    <reaction evidence="20">
        <text>2 (2R)-3-phosphoglycerate + 2 H(+) = D-ribulose 1,5-bisphosphate + CO2 + H2O</text>
        <dbReference type="Rhea" id="RHEA:23124"/>
        <dbReference type="ChEBI" id="CHEBI:15377"/>
        <dbReference type="ChEBI" id="CHEBI:15378"/>
        <dbReference type="ChEBI" id="CHEBI:16526"/>
        <dbReference type="ChEBI" id="CHEBI:57870"/>
        <dbReference type="ChEBI" id="CHEBI:58272"/>
        <dbReference type="EC" id="4.1.1.39"/>
    </reaction>
</comment>
<dbReference type="PROSITE" id="PS00157">
    <property type="entry name" value="RUBISCO_LARGE"/>
    <property type="match status" value="1"/>
</dbReference>
<evidence type="ECO:0000256" key="5">
    <source>
        <dbReference type="ARBA" id="ARBA00017725"/>
    </source>
</evidence>
<keyword evidence="9" id="KW-0113">Calvin cycle</keyword>
<feature type="domain" description="Ribulose bisphosphate carboxylase large subunit C-terminal" evidence="21">
    <location>
        <begin position="154"/>
        <end position="206"/>
    </location>
</feature>
<reference evidence="23" key="1">
    <citation type="submission" date="2020-08" db="EMBL/GenBank/DDBJ databases">
        <title>Plant Genome Project.</title>
        <authorList>
            <person name="Zhang R.-G."/>
        </authorList>
    </citation>
    <scope>NUCLEOTIDE SEQUENCE</scope>
    <source>
        <strain evidence="23">WSP0</strain>
        <tissue evidence="23">Leaf</tissue>
    </source>
</reference>
<dbReference type="InterPro" id="IPR000685">
    <property type="entry name" value="RuBisCO_lsu_C"/>
</dbReference>
<dbReference type="SUPFAM" id="SSF51649">
    <property type="entry name" value="RuBisCo, C-terminal domain"/>
    <property type="match status" value="1"/>
</dbReference>
<evidence type="ECO:0000256" key="11">
    <source>
        <dbReference type="ARBA" id="ARBA00022723"/>
    </source>
</evidence>
<feature type="domain" description="Ribulose bisphosphate carboxylase large subunit C-terminal" evidence="21">
    <location>
        <begin position="217"/>
        <end position="411"/>
    </location>
</feature>
<evidence type="ECO:0000256" key="7">
    <source>
        <dbReference type="ARBA" id="ARBA00022528"/>
    </source>
</evidence>
<keyword evidence="11" id="KW-0479">Metal-binding</keyword>
<keyword evidence="6" id="KW-0488">Methylation</keyword>
<evidence type="ECO:0000256" key="14">
    <source>
        <dbReference type="ARBA" id="ARBA00023033"/>
    </source>
</evidence>
<evidence type="ECO:0000256" key="9">
    <source>
        <dbReference type="ARBA" id="ARBA00022567"/>
    </source>
</evidence>
<dbReference type="SUPFAM" id="SSF54966">
    <property type="entry name" value="RuBisCO, large subunit, small (N-terminal) domain"/>
    <property type="match status" value="1"/>
</dbReference>
<accession>A0AAV6HI81</accession>